<evidence type="ECO:0000256" key="5">
    <source>
        <dbReference type="ARBA" id="ARBA00022842"/>
    </source>
</evidence>
<protein>
    <recommendedName>
        <fullName evidence="10">Thiamine-phosphate synthase</fullName>
        <shortName evidence="10">TP synthase</shortName>
        <shortName evidence="10">TPS</shortName>
        <ecNumber evidence="10">2.5.1.3</ecNumber>
    </recommendedName>
    <alternativeName>
        <fullName evidence="10">Thiamine-phosphate pyrophosphorylase</fullName>
        <shortName evidence="10">TMP pyrophosphorylase</shortName>
        <shortName evidence="10">TMP-PPase</shortName>
    </alternativeName>
</protein>
<comment type="pathway">
    <text evidence="2 10 12">Cofactor biosynthesis; thiamine diphosphate biosynthesis; thiamine phosphate from 4-amino-2-methyl-5-diphosphomethylpyrimidine and 4-methyl-5-(2-phosphoethyl)-thiazole: step 1/1.</text>
</comment>
<dbReference type="EC" id="2.5.1.3" evidence="10"/>
<comment type="caution">
    <text evidence="10">Lacks conserved residue(s) required for the propagation of feature annotation.</text>
</comment>
<keyword evidence="3 10" id="KW-0808">Transferase</keyword>
<keyword evidence="6 10" id="KW-0784">Thiamine biosynthesis</keyword>
<dbReference type="GO" id="GO:0009228">
    <property type="term" value="P:thiamine biosynthetic process"/>
    <property type="evidence" value="ECO:0007669"/>
    <property type="project" value="UniProtKB-KW"/>
</dbReference>
<organism evidence="14 15">
    <name type="scientific">Candidatus Scalindua arabica</name>
    <dbReference type="NCBI Taxonomy" id="1127984"/>
    <lineage>
        <taxon>Bacteria</taxon>
        <taxon>Pseudomonadati</taxon>
        <taxon>Planctomycetota</taxon>
        <taxon>Candidatus Brocadiia</taxon>
        <taxon>Candidatus Brocadiales</taxon>
        <taxon>Candidatus Scalinduaceae</taxon>
        <taxon>Candidatus Scalindua</taxon>
    </lineage>
</organism>
<evidence type="ECO:0000256" key="7">
    <source>
        <dbReference type="ARBA" id="ARBA00047334"/>
    </source>
</evidence>
<dbReference type="GO" id="GO:0000287">
    <property type="term" value="F:magnesium ion binding"/>
    <property type="evidence" value="ECO:0007669"/>
    <property type="project" value="UniProtKB-UniRule"/>
</dbReference>
<feature type="binding site" evidence="10">
    <location>
        <begin position="188"/>
        <end position="189"/>
    </location>
    <ligand>
        <name>2-[(2R,5Z)-2-carboxy-4-methylthiazol-5(2H)-ylidene]ethyl phosphate</name>
        <dbReference type="ChEBI" id="CHEBI:62899"/>
    </ligand>
</feature>
<keyword evidence="4 10" id="KW-0479">Metal-binding</keyword>
<feature type="binding site" evidence="10">
    <location>
        <position position="72"/>
    </location>
    <ligand>
        <name>4-amino-2-methyl-5-(diphosphooxymethyl)pyrimidine</name>
        <dbReference type="ChEBI" id="CHEBI:57841"/>
    </ligand>
</feature>
<feature type="domain" description="Thiamine phosphate synthase/TenI" evidence="13">
    <location>
        <begin position="12"/>
        <end position="191"/>
    </location>
</feature>
<evidence type="ECO:0000313" key="15">
    <source>
        <dbReference type="Proteomes" id="UP000722750"/>
    </source>
</evidence>
<dbReference type="HAMAP" id="MF_00097">
    <property type="entry name" value="TMP_synthase"/>
    <property type="match status" value="1"/>
</dbReference>
<gene>
    <name evidence="10" type="primary">thiE</name>
    <name evidence="14" type="ORF">MAG551_02559</name>
</gene>
<feature type="binding site" evidence="10">
    <location>
        <begin position="137"/>
        <end position="139"/>
    </location>
    <ligand>
        <name>2-[(2R,5Z)-2-carboxy-4-methylthiazol-5(2H)-ylidene]ethyl phosphate</name>
        <dbReference type="ChEBI" id="CHEBI:62899"/>
    </ligand>
</feature>
<feature type="binding site" evidence="10">
    <location>
        <position position="168"/>
    </location>
    <ligand>
        <name>2-[(2R,5Z)-2-carboxy-4-methylthiazol-5(2H)-ylidene]ethyl phosphate</name>
        <dbReference type="ChEBI" id="CHEBI:62899"/>
    </ligand>
</feature>
<evidence type="ECO:0000313" key="14">
    <source>
        <dbReference type="EMBL" id="MBS1259487.1"/>
    </source>
</evidence>
<dbReference type="PANTHER" id="PTHR20857">
    <property type="entry name" value="THIAMINE-PHOSPHATE PYROPHOSPHORYLASE"/>
    <property type="match status" value="1"/>
</dbReference>
<comment type="catalytic activity">
    <reaction evidence="8 10 11">
        <text>2-(2-carboxy-4-methylthiazol-5-yl)ethyl phosphate + 4-amino-2-methyl-5-(diphosphooxymethyl)pyrimidine + 2 H(+) = thiamine phosphate + CO2 + diphosphate</text>
        <dbReference type="Rhea" id="RHEA:47848"/>
        <dbReference type="ChEBI" id="CHEBI:15378"/>
        <dbReference type="ChEBI" id="CHEBI:16526"/>
        <dbReference type="ChEBI" id="CHEBI:33019"/>
        <dbReference type="ChEBI" id="CHEBI:37575"/>
        <dbReference type="ChEBI" id="CHEBI:57841"/>
        <dbReference type="ChEBI" id="CHEBI:62890"/>
        <dbReference type="EC" id="2.5.1.3"/>
    </reaction>
</comment>
<sequence>MAISSNKGLGFILITNRNICEAKLVDIISQAIDGGVETVQLREKDLSSVELYILAREIREITKKKGASLIINDRVDIALAVDADGVHLGWQSLDIEIVRKMIGHDKLIGFSAHNLQEAEKAENSGADYVTISPIFDTASKDYSIEPLGTEIIGKIKEEIDIPVIALGGINENNISSVLENGADGIAVISAILQSEDPMQSASRLYKEIKKNESKSEEKILTGREDAAIN</sequence>
<dbReference type="GO" id="GO:0004789">
    <property type="term" value="F:thiamine-phosphate diphosphorylase activity"/>
    <property type="evidence" value="ECO:0007669"/>
    <property type="project" value="UniProtKB-UniRule"/>
</dbReference>
<comment type="catalytic activity">
    <reaction evidence="9 10 11">
        <text>2-[(2R,5Z)-2-carboxy-4-methylthiazol-5(2H)-ylidene]ethyl phosphate + 4-amino-2-methyl-5-(diphosphooxymethyl)pyrimidine + 2 H(+) = thiamine phosphate + CO2 + diphosphate</text>
        <dbReference type="Rhea" id="RHEA:47844"/>
        <dbReference type="ChEBI" id="CHEBI:15378"/>
        <dbReference type="ChEBI" id="CHEBI:16526"/>
        <dbReference type="ChEBI" id="CHEBI:33019"/>
        <dbReference type="ChEBI" id="CHEBI:37575"/>
        <dbReference type="ChEBI" id="CHEBI:57841"/>
        <dbReference type="ChEBI" id="CHEBI:62899"/>
        <dbReference type="EC" id="2.5.1.3"/>
    </reaction>
</comment>
<name>A0A942A772_9BACT</name>
<dbReference type="InterPro" id="IPR034291">
    <property type="entry name" value="TMP_synthase"/>
</dbReference>
<dbReference type="Pfam" id="PF02581">
    <property type="entry name" value="TMP-TENI"/>
    <property type="match status" value="1"/>
</dbReference>
<dbReference type="SUPFAM" id="SSF51391">
    <property type="entry name" value="Thiamin phosphate synthase"/>
    <property type="match status" value="1"/>
</dbReference>
<evidence type="ECO:0000256" key="10">
    <source>
        <dbReference type="HAMAP-Rule" id="MF_00097"/>
    </source>
</evidence>
<evidence type="ECO:0000256" key="4">
    <source>
        <dbReference type="ARBA" id="ARBA00022723"/>
    </source>
</evidence>
<feature type="binding site" evidence="10">
    <location>
        <position position="111"/>
    </location>
    <ligand>
        <name>4-amino-2-methyl-5-(diphosphooxymethyl)pyrimidine</name>
        <dbReference type="ChEBI" id="CHEBI:57841"/>
    </ligand>
</feature>
<proteinExistence type="inferred from homology"/>
<comment type="function">
    <text evidence="1 10">Condenses 4-methyl-5-(beta-hydroxyethyl)thiazole monophosphate (THZ-P) and 2-methyl-4-amino-5-hydroxymethyl pyrimidine pyrophosphate (HMP-PP) to form thiamine monophosphate (TMP).</text>
</comment>
<evidence type="ECO:0000256" key="9">
    <source>
        <dbReference type="ARBA" id="ARBA00047883"/>
    </source>
</evidence>
<feature type="binding site" evidence="10">
    <location>
        <position position="73"/>
    </location>
    <ligand>
        <name>Mg(2+)</name>
        <dbReference type="ChEBI" id="CHEBI:18420"/>
    </ligand>
</feature>
<dbReference type="PANTHER" id="PTHR20857:SF15">
    <property type="entry name" value="THIAMINE-PHOSPHATE SYNTHASE"/>
    <property type="match status" value="1"/>
</dbReference>
<evidence type="ECO:0000256" key="1">
    <source>
        <dbReference type="ARBA" id="ARBA00003814"/>
    </source>
</evidence>
<dbReference type="Proteomes" id="UP000722750">
    <property type="component" value="Unassembled WGS sequence"/>
</dbReference>
<evidence type="ECO:0000256" key="6">
    <source>
        <dbReference type="ARBA" id="ARBA00022977"/>
    </source>
</evidence>
<evidence type="ECO:0000256" key="11">
    <source>
        <dbReference type="RuleBase" id="RU003826"/>
    </source>
</evidence>
<dbReference type="AlphaFoldDB" id="A0A942A772"/>
<dbReference type="InterPro" id="IPR013785">
    <property type="entry name" value="Aldolase_TIM"/>
</dbReference>
<feature type="binding site" evidence="10">
    <location>
        <position position="140"/>
    </location>
    <ligand>
        <name>4-amino-2-methyl-5-(diphosphooxymethyl)pyrimidine</name>
        <dbReference type="ChEBI" id="CHEBI:57841"/>
    </ligand>
</feature>
<dbReference type="NCBIfam" id="TIGR00693">
    <property type="entry name" value="thiE"/>
    <property type="match status" value="1"/>
</dbReference>
<evidence type="ECO:0000256" key="2">
    <source>
        <dbReference type="ARBA" id="ARBA00005165"/>
    </source>
</evidence>
<dbReference type="InterPro" id="IPR022998">
    <property type="entry name" value="ThiamineP_synth_TenI"/>
</dbReference>
<feature type="binding site" evidence="10">
    <location>
        <begin position="40"/>
        <end position="44"/>
    </location>
    <ligand>
        <name>4-amino-2-methyl-5-(diphosphooxymethyl)pyrimidine</name>
        <dbReference type="ChEBI" id="CHEBI:57841"/>
    </ligand>
</feature>
<evidence type="ECO:0000256" key="8">
    <source>
        <dbReference type="ARBA" id="ARBA00047851"/>
    </source>
</evidence>
<comment type="similarity">
    <text evidence="10 11">Belongs to the thiamine-phosphate synthase family.</text>
</comment>
<dbReference type="EMBL" id="JAANXD010000095">
    <property type="protein sequence ID" value="MBS1259487.1"/>
    <property type="molecule type" value="Genomic_DNA"/>
</dbReference>
<reference evidence="14" key="1">
    <citation type="journal article" date="2021" name="ISME J.">
        <title>Fine-scale metabolic discontinuity in a stratified prokaryote microbiome of a Red Sea deep halocline.</title>
        <authorList>
            <person name="Michoud G."/>
            <person name="Ngugi D.K."/>
            <person name="Barozzi A."/>
            <person name="Merlino G."/>
            <person name="Calleja M.L."/>
            <person name="Delgado-Huertas A."/>
            <person name="Moran X.A.G."/>
            <person name="Daffonchio D."/>
        </authorList>
    </citation>
    <scope>NUCLEOTIDE SEQUENCE</scope>
    <source>
        <strain evidence="14">SuakinDeep_MAG55_1</strain>
    </source>
</reference>
<comment type="cofactor">
    <cofactor evidence="10">
        <name>Mg(2+)</name>
        <dbReference type="ChEBI" id="CHEBI:18420"/>
    </cofactor>
    <text evidence="10">Binds 1 Mg(2+) ion per subunit.</text>
</comment>
<evidence type="ECO:0000256" key="3">
    <source>
        <dbReference type="ARBA" id="ARBA00022679"/>
    </source>
</evidence>
<comment type="catalytic activity">
    <reaction evidence="7 10 11">
        <text>4-methyl-5-(2-phosphooxyethyl)-thiazole + 4-amino-2-methyl-5-(diphosphooxymethyl)pyrimidine + H(+) = thiamine phosphate + diphosphate</text>
        <dbReference type="Rhea" id="RHEA:22328"/>
        <dbReference type="ChEBI" id="CHEBI:15378"/>
        <dbReference type="ChEBI" id="CHEBI:33019"/>
        <dbReference type="ChEBI" id="CHEBI:37575"/>
        <dbReference type="ChEBI" id="CHEBI:57841"/>
        <dbReference type="ChEBI" id="CHEBI:58296"/>
        <dbReference type="EC" id="2.5.1.3"/>
    </reaction>
</comment>
<dbReference type="GO" id="GO:0009229">
    <property type="term" value="P:thiamine diphosphate biosynthetic process"/>
    <property type="evidence" value="ECO:0007669"/>
    <property type="project" value="UniProtKB-UniRule"/>
</dbReference>
<dbReference type="Gene3D" id="3.20.20.70">
    <property type="entry name" value="Aldolase class I"/>
    <property type="match status" value="1"/>
</dbReference>
<accession>A0A942A772</accession>
<comment type="caution">
    <text evidence="14">The sequence shown here is derived from an EMBL/GenBank/DDBJ whole genome shotgun (WGS) entry which is preliminary data.</text>
</comment>
<dbReference type="GO" id="GO:0005737">
    <property type="term" value="C:cytoplasm"/>
    <property type="evidence" value="ECO:0007669"/>
    <property type="project" value="TreeGrafter"/>
</dbReference>
<dbReference type="InterPro" id="IPR036206">
    <property type="entry name" value="ThiamineP_synth_sf"/>
</dbReference>
<dbReference type="FunFam" id="3.20.20.70:FF:000096">
    <property type="entry name" value="Thiamine-phosphate synthase"/>
    <property type="match status" value="1"/>
</dbReference>
<dbReference type="CDD" id="cd00564">
    <property type="entry name" value="TMP_TenI"/>
    <property type="match status" value="1"/>
</dbReference>
<keyword evidence="5 10" id="KW-0460">Magnesium</keyword>
<evidence type="ECO:0000256" key="12">
    <source>
        <dbReference type="RuleBase" id="RU004253"/>
    </source>
</evidence>
<evidence type="ECO:0000259" key="13">
    <source>
        <dbReference type="Pfam" id="PF02581"/>
    </source>
</evidence>